<dbReference type="Proteomes" id="UP001642260">
    <property type="component" value="Unassembled WGS sequence"/>
</dbReference>
<keyword evidence="2" id="KW-1185">Reference proteome</keyword>
<dbReference type="EMBL" id="CAKOAT010138487">
    <property type="protein sequence ID" value="CAH8337800.1"/>
    <property type="molecule type" value="Genomic_DNA"/>
</dbReference>
<name>A0ABC8JSG0_ERUVS</name>
<accession>A0ABC8JSG0</accession>
<sequence length="52" mass="6111">MDDQTEGIAGCARIYLAWSSRLFMFNRGKRSPRKKLRDIEIESLLMRCDQFG</sequence>
<evidence type="ECO:0000313" key="1">
    <source>
        <dbReference type="EMBL" id="CAH8337800.1"/>
    </source>
</evidence>
<proteinExistence type="predicted"/>
<dbReference type="AlphaFoldDB" id="A0ABC8JSG0"/>
<organism evidence="1 2">
    <name type="scientific">Eruca vesicaria subsp. sativa</name>
    <name type="common">Garden rocket</name>
    <name type="synonym">Eruca sativa</name>
    <dbReference type="NCBI Taxonomy" id="29727"/>
    <lineage>
        <taxon>Eukaryota</taxon>
        <taxon>Viridiplantae</taxon>
        <taxon>Streptophyta</taxon>
        <taxon>Embryophyta</taxon>
        <taxon>Tracheophyta</taxon>
        <taxon>Spermatophyta</taxon>
        <taxon>Magnoliopsida</taxon>
        <taxon>eudicotyledons</taxon>
        <taxon>Gunneridae</taxon>
        <taxon>Pentapetalae</taxon>
        <taxon>rosids</taxon>
        <taxon>malvids</taxon>
        <taxon>Brassicales</taxon>
        <taxon>Brassicaceae</taxon>
        <taxon>Brassiceae</taxon>
        <taxon>Eruca</taxon>
    </lineage>
</organism>
<reference evidence="1 2" key="1">
    <citation type="submission" date="2022-03" db="EMBL/GenBank/DDBJ databases">
        <authorList>
            <person name="Macdonald S."/>
            <person name="Ahmed S."/>
            <person name="Newling K."/>
        </authorList>
    </citation>
    <scope>NUCLEOTIDE SEQUENCE [LARGE SCALE GENOMIC DNA]</scope>
</reference>
<comment type="caution">
    <text evidence="1">The sequence shown here is derived from an EMBL/GenBank/DDBJ whole genome shotgun (WGS) entry which is preliminary data.</text>
</comment>
<gene>
    <name evidence="1" type="ORF">ERUC_LOCUS14691</name>
</gene>
<protein>
    <submittedName>
        <fullName evidence="1">Uncharacterized protein</fullName>
    </submittedName>
</protein>
<evidence type="ECO:0000313" key="2">
    <source>
        <dbReference type="Proteomes" id="UP001642260"/>
    </source>
</evidence>